<protein>
    <recommendedName>
        <fullName evidence="2">Chemotaxis protein CheW</fullName>
    </recommendedName>
</protein>
<dbReference type="RefSeq" id="WP_076515126.1">
    <property type="nucleotide sequence ID" value="NZ_FTOH01000004.1"/>
</dbReference>
<dbReference type="InterPro" id="IPR002545">
    <property type="entry name" value="CheW-lke_dom"/>
</dbReference>
<evidence type="ECO:0000256" key="1">
    <source>
        <dbReference type="ARBA" id="ARBA00004496"/>
    </source>
</evidence>
<evidence type="ECO:0000259" key="4">
    <source>
        <dbReference type="PROSITE" id="PS50851"/>
    </source>
</evidence>
<dbReference type="GO" id="GO:0006935">
    <property type="term" value="P:chemotaxis"/>
    <property type="evidence" value="ECO:0007669"/>
    <property type="project" value="InterPro"/>
</dbReference>
<dbReference type="SMART" id="SM00260">
    <property type="entry name" value="CheW"/>
    <property type="match status" value="3"/>
</dbReference>
<evidence type="ECO:0000313" key="6">
    <source>
        <dbReference type="Proteomes" id="UP000185639"/>
    </source>
</evidence>
<dbReference type="Gene3D" id="2.40.50.180">
    <property type="entry name" value="CheA-289, Domain 4"/>
    <property type="match status" value="3"/>
</dbReference>
<dbReference type="PROSITE" id="PS50851">
    <property type="entry name" value="CHEW"/>
    <property type="match status" value="3"/>
</dbReference>
<feature type="domain" description="CheW-like" evidence="4">
    <location>
        <begin position="365"/>
        <end position="507"/>
    </location>
</feature>
<comment type="subcellular location">
    <subcellularLocation>
        <location evidence="1">Cytoplasm</location>
    </subcellularLocation>
</comment>
<dbReference type="OrthoDB" id="9790406at2"/>
<gene>
    <name evidence="5" type="ORF">SAMN05421686_104286</name>
</gene>
<dbReference type="AlphaFoldDB" id="A0A1N7LXV3"/>
<evidence type="ECO:0000256" key="2">
    <source>
        <dbReference type="ARBA" id="ARBA00021483"/>
    </source>
</evidence>
<dbReference type="InterPro" id="IPR039315">
    <property type="entry name" value="CheW"/>
</dbReference>
<sequence length="517" mass="57808">MSAAEEINELDELDNDERQQYVTFRVGDELFAVEMNPVQEIIRVPDVVRVPLAPPSLCGLANLRGKVLPILSLRYLFGIPDAETDEATRAVVIDVGQPLGFVVDRVASVIDCDPTQLEDASKIKSSVDTTLLKGVIKNSAASSMVMVVDFKQLIEHEFAHLEQLTNENSMLSDGLVDDSMNQEEVEEESDEIQLVSFSVDRQEYAIHIDDVKEIVQMPESITSVPRSPHHILGLMNLRDQLLPLVDLRTMFALMDKDPDEKSRVIVVTSGGYFLGIVVDSVSEVLRINKDTVEALIPALAKETELSDITDICRLNDGERLVSILSIERFFDSGNLQETISELAEENMLEQENSDHDYNDDDVEDDNQVVVFKLNSEEFAVPITSIQEIVRIPDELIRVPKSPDFLEGVINLRGIVLPVVDLRRRLEIESTERSERQRIVVFLIHGIRTGFIVDQVTEVLRLPDGCVEPSPRISEEHGEIFSGMANLRDSKRMIQLIAPDALIDQESVEQLESAAGGN</sequence>
<evidence type="ECO:0000256" key="3">
    <source>
        <dbReference type="ARBA" id="ARBA00022490"/>
    </source>
</evidence>
<reference evidence="6" key="1">
    <citation type="submission" date="2017-01" db="EMBL/GenBank/DDBJ databases">
        <authorList>
            <person name="Varghese N."/>
            <person name="Submissions S."/>
        </authorList>
    </citation>
    <scope>NUCLEOTIDE SEQUENCE [LARGE SCALE GENOMIC DNA]</scope>
    <source>
        <strain evidence="6">DSM 24913</strain>
    </source>
</reference>
<keyword evidence="3" id="KW-0963">Cytoplasm</keyword>
<dbReference type="InterPro" id="IPR036061">
    <property type="entry name" value="CheW-like_dom_sf"/>
</dbReference>
<organism evidence="5 6">
    <name type="scientific">Thalassolituus maritimus</name>
    <dbReference type="NCBI Taxonomy" id="484498"/>
    <lineage>
        <taxon>Bacteria</taxon>
        <taxon>Pseudomonadati</taxon>
        <taxon>Pseudomonadota</taxon>
        <taxon>Gammaproteobacteria</taxon>
        <taxon>Oceanospirillales</taxon>
        <taxon>Oceanospirillaceae</taxon>
        <taxon>Thalassolituus</taxon>
    </lineage>
</organism>
<dbReference type="SUPFAM" id="SSF50341">
    <property type="entry name" value="CheW-like"/>
    <property type="match status" value="3"/>
</dbReference>
<dbReference type="PANTHER" id="PTHR22617">
    <property type="entry name" value="CHEMOTAXIS SENSOR HISTIDINE KINASE-RELATED"/>
    <property type="match status" value="1"/>
</dbReference>
<dbReference type="Gene3D" id="2.30.30.40">
    <property type="entry name" value="SH3 Domains"/>
    <property type="match status" value="3"/>
</dbReference>
<dbReference type="Pfam" id="PF01584">
    <property type="entry name" value="CheW"/>
    <property type="match status" value="3"/>
</dbReference>
<accession>A0A1N7LXV3</accession>
<dbReference type="PANTHER" id="PTHR22617:SF45">
    <property type="entry name" value="CHEMOTAXIS PROTEIN CHEW"/>
    <property type="match status" value="1"/>
</dbReference>
<keyword evidence="6" id="KW-1185">Reference proteome</keyword>
<proteinExistence type="predicted"/>
<name>A0A1N7LXV3_9GAMM</name>
<dbReference type="EMBL" id="FTOH01000004">
    <property type="protein sequence ID" value="SIS78647.1"/>
    <property type="molecule type" value="Genomic_DNA"/>
</dbReference>
<evidence type="ECO:0000313" key="5">
    <source>
        <dbReference type="EMBL" id="SIS78647.1"/>
    </source>
</evidence>
<dbReference type="GO" id="GO:0007165">
    <property type="term" value="P:signal transduction"/>
    <property type="evidence" value="ECO:0007669"/>
    <property type="project" value="InterPro"/>
</dbReference>
<dbReference type="GO" id="GO:0005829">
    <property type="term" value="C:cytosol"/>
    <property type="evidence" value="ECO:0007669"/>
    <property type="project" value="TreeGrafter"/>
</dbReference>
<feature type="domain" description="CheW-like" evidence="4">
    <location>
        <begin position="191"/>
        <end position="335"/>
    </location>
</feature>
<feature type="domain" description="CheW-like" evidence="4">
    <location>
        <begin position="18"/>
        <end position="159"/>
    </location>
</feature>
<dbReference type="Proteomes" id="UP000185639">
    <property type="component" value="Unassembled WGS sequence"/>
</dbReference>
<dbReference type="STRING" id="484498.SAMN05421686_104286"/>